<dbReference type="CDD" id="cd03789">
    <property type="entry name" value="GT9_LPS_heptosyltransferase"/>
    <property type="match status" value="1"/>
</dbReference>
<keyword evidence="1" id="KW-0328">Glycosyltransferase</keyword>
<dbReference type="Proteomes" id="UP000179360">
    <property type="component" value="Unassembled WGS sequence"/>
</dbReference>
<dbReference type="InterPro" id="IPR051199">
    <property type="entry name" value="LPS_LOS_Heptosyltrfase"/>
</dbReference>
<dbReference type="STRING" id="1817764.A2637_06075"/>
<organism evidence="3 4">
    <name type="scientific">Candidatus Muproteobacteria bacterium RIFCSPHIGHO2_01_FULL_65_16</name>
    <dbReference type="NCBI Taxonomy" id="1817764"/>
    <lineage>
        <taxon>Bacteria</taxon>
        <taxon>Pseudomonadati</taxon>
        <taxon>Pseudomonadota</taxon>
        <taxon>Candidatus Muproteobacteria</taxon>
    </lineage>
</organism>
<reference evidence="3 4" key="1">
    <citation type="journal article" date="2016" name="Nat. Commun.">
        <title>Thousands of microbial genomes shed light on interconnected biogeochemical processes in an aquifer system.</title>
        <authorList>
            <person name="Anantharaman K."/>
            <person name="Brown C.T."/>
            <person name="Hug L.A."/>
            <person name="Sharon I."/>
            <person name="Castelle C.J."/>
            <person name="Probst A.J."/>
            <person name="Thomas B.C."/>
            <person name="Singh A."/>
            <person name="Wilkins M.J."/>
            <person name="Karaoz U."/>
            <person name="Brodie E.L."/>
            <person name="Williams K.H."/>
            <person name="Hubbard S.S."/>
            <person name="Banfield J.F."/>
        </authorList>
    </citation>
    <scope>NUCLEOTIDE SEQUENCE [LARGE SCALE GENOMIC DNA]</scope>
</reference>
<dbReference type="EMBL" id="MFSY01000036">
    <property type="protein sequence ID" value="OGI46879.1"/>
    <property type="molecule type" value="Genomic_DNA"/>
</dbReference>
<dbReference type="GO" id="GO:0005829">
    <property type="term" value="C:cytosol"/>
    <property type="evidence" value="ECO:0007669"/>
    <property type="project" value="TreeGrafter"/>
</dbReference>
<dbReference type="SUPFAM" id="SSF53756">
    <property type="entry name" value="UDP-Glycosyltransferase/glycogen phosphorylase"/>
    <property type="match status" value="1"/>
</dbReference>
<evidence type="ECO:0000313" key="3">
    <source>
        <dbReference type="EMBL" id="OGI46879.1"/>
    </source>
</evidence>
<dbReference type="InterPro" id="IPR002201">
    <property type="entry name" value="Glyco_trans_9"/>
</dbReference>
<evidence type="ECO:0000256" key="1">
    <source>
        <dbReference type="ARBA" id="ARBA00022676"/>
    </source>
</evidence>
<keyword evidence="2" id="KW-0808">Transferase</keyword>
<evidence type="ECO:0000313" key="4">
    <source>
        <dbReference type="Proteomes" id="UP000179360"/>
    </source>
</evidence>
<comment type="caution">
    <text evidence="3">The sequence shown here is derived from an EMBL/GenBank/DDBJ whole genome shotgun (WGS) entry which is preliminary data.</text>
</comment>
<dbReference type="PANTHER" id="PTHR30160:SF1">
    <property type="entry name" value="LIPOPOLYSACCHARIDE 1,2-N-ACETYLGLUCOSAMINETRANSFERASE-RELATED"/>
    <property type="match status" value="1"/>
</dbReference>
<accession>A0A1F6TPA2</accession>
<evidence type="ECO:0008006" key="5">
    <source>
        <dbReference type="Google" id="ProtNLM"/>
    </source>
</evidence>
<dbReference type="PANTHER" id="PTHR30160">
    <property type="entry name" value="TETRAACYLDISACCHARIDE 4'-KINASE-RELATED"/>
    <property type="match status" value="1"/>
</dbReference>
<evidence type="ECO:0000256" key="2">
    <source>
        <dbReference type="ARBA" id="ARBA00022679"/>
    </source>
</evidence>
<dbReference type="AlphaFoldDB" id="A0A1F6TPA2"/>
<dbReference type="GO" id="GO:0009244">
    <property type="term" value="P:lipopolysaccharide core region biosynthetic process"/>
    <property type="evidence" value="ECO:0007669"/>
    <property type="project" value="TreeGrafter"/>
</dbReference>
<dbReference type="Gene3D" id="3.40.50.2000">
    <property type="entry name" value="Glycogen Phosphorylase B"/>
    <property type="match status" value="2"/>
</dbReference>
<sequence>MPSAAAPPPDRTPRILVIRRDNIGDLVCTTPMFRALRARYPDAYIAALVNSYNLPVLANNPDIDEVFVYTKGKHRAPGQGLVGVLRDRLRLLRRLRRARLDYVLLPGSGPMPRALKLARRLKSQHIIGYTESGAPGGGVDIAVPSVAAGAAHEVENSFRLLAALGITPPPPAPRVIPDSTEVARARAAVRAALGSEARLVVGVHISARRPRQRWPATNHVALVQKLHARHGAGFVLFWSPGAATNPRHPGDDAKAAEIKAALTGVPVVAYPTEQLGALIAGLSVCDAVICSDGGAMHLAAALGKPIVCFFGDADKNRWRPWGAPHVLLQPPSHDVADISVDAAFAGFQRLLELQKTWITGTSGSSP</sequence>
<name>A0A1F6TPA2_9PROT</name>
<dbReference type="Pfam" id="PF01075">
    <property type="entry name" value="Glyco_transf_9"/>
    <property type="match status" value="1"/>
</dbReference>
<gene>
    <name evidence="3" type="ORF">A2637_06075</name>
</gene>
<dbReference type="GO" id="GO:0008713">
    <property type="term" value="F:ADP-heptose-lipopolysaccharide heptosyltransferase activity"/>
    <property type="evidence" value="ECO:0007669"/>
    <property type="project" value="TreeGrafter"/>
</dbReference>
<proteinExistence type="predicted"/>
<protein>
    <recommendedName>
        <fullName evidence="5">Glycosyl transferase family 9</fullName>
    </recommendedName>
</protein>